<dbReference type="EMBL" id="VUNM01000037">
    <property type="protein sequence ID" value="MST90100.1"/>
    <property type="molecule type" value="Genomic_DNA"/>
</dbReference>
<sequence length="124" mass="14661">MKQWIVFLLLLTACQAKTMIHIDVYELEDCGACMALENDLNQLEQEYPQIYIRYLDLDDSKNLKSFKKLKLPSIAPTIIVEKTFVKQGYNANDKDLLKKNIQHIINHQPIHYNKEYRRYDNAIT</sequence>
<dbReference type="CDD" id="cd02947">
    <property type="entry name" value="TRX_family"/>
    <property type="match status" value="1"/>
</dbReference>
<dbReference type="Proteomes" id="UP000442619">
    <property type="component" value="Unassembled WGS sequence"/>
</dbReference>
<comment type="caution">
    <text evidence="1">The sequence shown here is derived from an EMBL/GenBank/DDBJ whole genome shotgun (WGS) entry which is preliminary data.</text>
</comment>
<name>A0A844FY00_9FIRM</name>
<proteinExistence type="predicted"/>
<gene>
    <name evidence="1" type="ORF">FYJ79_11075</name>
</gene>
<accession>A0A844FY00</accession>
<dbReference type="InterPro" id="IPR036249">
    <property type="entry name" value="Thioredoxin-like_sf"/>
</dbReference>
<keyword evidence="2" id="KW-1185">Reference proteome</keyword>
<dbReference type="SUPFAM" id="SSF52833">
    <property type="entry name" value="Thioredoxin-like"/>
    <property type="match status" value="1"/>
</dbReference>
<evidence type="ECO:0000313" key="2">
    <source>
        <dbReference type="Proteomes" id="UP000442619"/>
    </source>
</evidence>
<dbReference type="Gene3D" id="3.40.30.10">
    <property type="entry name" value="Glutaredoxin"/>
    <property type="match status" value="1"/>
</dbReference>
<evidence type="ECO:0000313" key="1">
    <source>
        <dbReference type="EMBL" id="MST90100.1"/>
    </source>
</evidence>
<dbReference type="AlphaFoldDB" id="A0A844FY00"/>
<reference evidence="1 2" key="1">
    <citation type="submission" date="2019-08" db="EMBL/GenBank/DDBJ databases">
        <title>In-depth cultivation of the pig gut microbiome towards novel bacterial diversity and tailored functional studies.</title>
        <authorList>
            <person name="Wylensek D."/>
            <person name="Hitch T.C.A."/>
            <person name="Clavel T."/>
        </authorList>
    </citation>
    <scope>NUCLEOTIDE SEQUENCE [LARGE SCALE GENOMIC DNA]</scope>
    <source>
        <strain evidence="1 2">CA-Schmier-601-WT-3</strain>
    </source>
</reference>
<protein>
    <submittedName>
        <fullName evidence="1">Thioredoxin family protein</fullName>
    </submittedName>
</protein>
<organism evidence="1 2">
    <name type="scientific">Sharpea porci</name>
    <dbReference type="NCBI Taxonomy" id="2652286"/>
    <lineage>
        <taxon>Bacteria</taxon>
        <taxon>Bacillati</taxon>
        <taxon>Bacillota</taxon>
        <taxon>Erysipelotrichia</taxon>
        <taxon>Erysipelotrichales</taxon>
        <taxon>Coprobacillaceae</taxon>
        <taxon>Sharpea</taxon>
    </lineage>
</organism>